<keyword evidence="5" id="KW-0325">Glycoprotein</keyword>
<dbReference type="OrthoDB" id="536881at2759"/>
<dbReference type="GO" id="GO:0009277">
    <property type="term" value="C:fungal-type cell wall"/>
    <property type="evidence" value="ECO:0007669"/>
    <property type="project" value="TreeGrafter"/>
</dbReference>
<gene>
    <name evidence="7" type="primary">PARPA_11904.1 scaffold 44722</name>
</gene>
<keyword evidence="4 6" id="KW-0732">Signal</keyword>
<dbReference type="GO" id="GO:0009986">
    <property type="term" value="C:cell surface"/>
    <property type="evidence" value="ECO:0007669"/>
    <property type="project" value="TreeGrafter"/>
</dbReference>
<dbReference type="PANTHER" id="PTHR31018:SF3">
    <property type="entry name" value="RECEPTOR PROTEIN-TYROSINE KINASE"/>
    <property type="match status" value="1"/>
</dbReference>
<keyword evidence="3" id="KW-0964">Secreted</keyword>
<dbReference type="InterPro" id="IPR051648">
    <property type="entry name" value="CWI-Assembly_Regulator"/>
</dbReference>
<dbReference type="GO" id="GO:0005886">
    <property type="term" value="C:plasma membrane"/>
    <property type="evidence" value="ECO:0007669"/>
    <property type="project" value="TreeGrafter"/>
</dbReference>
<keyword evidence="8" id="KW-1185">Reference proteome</keyword>
<evidence type="ECO:0000313" key="8">
    <source>
        <dbReference type="Proteomes" id="UP000054107"/>
    </source>
</evidence>
<evidence type="ECO:0000256" key="5">
    <source>
        <dbReference type="ARBA" id="ARBA00023180"/>
    </source>
</evidence>
<accession>A0A0B7NGC7</accession>
<dbReference type="InterPro" id="IPR036941">
    <property type="entry name" value="Rcpt_L-dom_sf"/>
</dbReference>
<dbReference type="GO" id="GO:0031505">
    <property type="term" value="P:fungal-type cell wall organization"/>
    <property type="evidence" value="ECO:0007669"/>
    <property type="project" value="TreeGrafter"/>
</dbReference>
<dbReference type="SUPFAM" id="SSF52058">
    <property type="entry name" value="L domain-like"/>
    <property type="match status" value="2"/>
</dbReference>
<dbReference type="EMBL" id="LN733710">
    <property type="protein sequence ID" value="CEP17606.1"/>
    <property type="molecule type" value="Genomic_DNA"/>
</dbReference>
<proteinExistence type="predicted"/>
<sequence length="394" mass="41740">MKVLDSTSFGFVCAAILLVSNVQAACQGDIVVATQQDMDQVRNCKTWGGSILVDNSGASELKLNGVELLEGDLTISNNNGLQRLAFPKLQGINGQLKLVNNKILSAIQMNQLYAIRGLEVSVHPALNDLKFPAGLSQAEKITIADTTITKIDGFKMTSVKDIEISNNIYLKSLSFGNMTTLGSILVSANSPSLHLDLSQIDGVREATFRNVAQISLDKLKRISGDISFISNSFESLDMPSTSDISGTLTLTDNINLSNLSMPQLSHLGGALSVGGNSKLTNVNAFPNLQQVDGTLDITGGFDEVQFPALNDVRGGLNVQTSSNFFSCDAMNKLKNGVIKGNSFICKAAVAKPKSNIKGKGSAGGSDFMENAGNSLSLGYLTIASATIAYLFNAL</sequence>
<evidence type="ECO:0000256" key="6">
    <source>
        <dbReference type="SAM" id="SignalP"/>
    </source>
</evidence>
<evidence type="ECO:0000256" key="4">
    <source>
        <dbReference type="ARBA" id="ARBA00022729"/>
    </source>
</evidence>
<reference evidence="7 8" key="1">
    <citation type="submission" date="2014-09" db="EMBL/GenBank/DDBJ databases">
        <authorList>
            <person name="Ellenberger Sabrina"/>
        </authorList>
    </citation>
    <scope>NUCLEOTIDE SEQUENCE [LARGE SCALE GENOMIC DNA]</scope>
    <source>
        <strain evidence="7 8">CBS 412.66</strain>
    </source>
</reference>
<dbReference type="Gene3D" id="3.80.20.20">
    <property type="entry name" value="Receptor L-domain"/>
    <property type="match status" value="1"/>
</dbReference>
<evidence type="ECO:0000256" key="1">
    <source>
        <dbReference type="ARBA" id="ARBA00004191"/>
    </source>
</evidence>
<keyword evidence="2" id="KW-0134">Cell wall</keyword>
<dbReference type="STRING" id="35722.A0A0B7NGC7"/>
<feature type="signal peptide" evidence="6">
    <location>
        <begin position="1"/>
        <end position="24"/>
    </location>
</feature>
<evidence type="ECO:0008006" key="9">
    <source>
        <dbReference type="Google" id="ProtNLM"/>
    </source>
</evidence>
<name>A0A0B7NGC7_9FUNG</name>
<protein>
    <recommendedName>
        <fullName evidence="9">Receptor L-domain domain-containing protein</fullName>
    </recommendedName>
</protein>
<feature type="chain" id="PRO_5002120710" description="Receptor L-domain domain-containing protein" evidence="6">
    <location>
        <begin position="25"/>
        <end position="394"/>
    </location>
</feature>
<dbReference type="PANTHER" id="PTHR31018">
    <property type="entry name" value="SPORULATION-SPECIFIC PROTEIN-RELATED"/>
    <property type="match status" value="1"/>
</dbReference>
<evidence type="ECO:0000313" key="7">
    <source>
        <dbReference type="EMBL" id="CEP17606.1"/>
    </source>
</evidence>
<comment type="subcellular location">
    <subcellularLocation>
        <location evidence="1">Secreted</location>
        <location evidence="1">Cell wall</location>
    </subcellularLocation>
</comment>
<dbReference type="Proteomes" id="UP000054107">
    <property type="component" value="Unassembled WGS sequence"/>
</dbReference>
<organism evidence="7 8">
    <name type="scientific">Parasitella parasitica</name>
    <dbReference type="NCBI Taxonomy" id="35722"/>
    <lineage>
        <taxon>Eukaryota</taxon>
        <taxon>Fungi</taxon>
        <taxon>Fungi incertae sedis</taxon>
        <taxon>Mucoromycota</taxon>
        <taxon>Mucoromycotina</taxon>
        <taxon>Mucoromycetes</taxon>
        <taxon>Mucorales</taxon>
        <taxon>Mucorineae</taxon>
        <taxon>Mucoraceae</taxon>
        <taxon>Parasitella</taxon>
    </lineage>
</organism>
<evidence type="ECO:0000256" key="3">
    <source>
        <dbReference type="ARBA" id="ARBA00022525"/>
    </source>
</evidence>
<dbReference type="AlphaFoldDB" id="A0A0B7NGC7"/>
<evidence type="ECO:0000256" key="2">
    <source>
        <dbReference type="ARBA" id="ARBA00022512"/>
    </source>
</evidence>